<keyword evidence="1" id="KW-1185">Reference proteome</keyword>
<dbReference type="Proteomes" id="UP000887566">
    <property type="component" value="Unplaced"/>
</dbReference>
<name>A0A914X2K1_9BILA</name>
<dbReference type="AlphaFoldDB" id="A0A914X2K1"/>
<reference evidence="2" key="1">
    <citation type="submission" date="2022-11" db="UniProtKB">
        <authorList>
            <consortium name="WormBaseParasite"/>
        </authorList>
    </citation>
    <scope>IDENTIFICATION</scope>
</reference>
<organism evidence="1 2">
    <name type="scientific">Plectus sambesii</name>
    <dbReference type="NCBI Taxonomy" id="2011161"/>
    <lineage>
        <taxon>Eukaryota</taxon>
        <taxon>Metazoa</taxon>
        <taxon>Ecdysozoa</taxon>
        <taxon>Nematoda</taxon>
        <taxon>Chromadorea</taxon>
        <taxon>Plectida</taxon>
        <taxon>Plectina</taxon>
        <taxon>Plectoidea</taxon>
        <taxon>Plectidae</taxon>
        <taxon>Plectus</taxon>
    </lineage>
</organism>
<accession>A0A914X2K1</accession>
<proteinExistence type="predicted"/>
<evidence type="ECO:0000313" key="2">
    <source>
        <dbReference type="WBParaSite" id="PSAMB.scaffold6214size9953.g28102.t1"/>
    </source>
</evidence>
<dbReference type="WBParaSite" id="PSAMB.scaffold6214size9953.g28102.t1">
    <property type="protein sequence ID" value="PSAMB.scaffold6214size9953.g28102.t1"/>
    <property type="gene ID" value="PSAMB.scaffold6214size9953.g28102"/>
</dbReference>
<protein>
    <submittedName>
        <fullName evidence="2">Sushi domain-containing protein</fullName>
    </submittedName>
</protein>
<evidence type="ECO:0000313" key="1">
    <source>
        <dbReference type="Proteomes" id="UP000887566"/>
    </source>
</evidence>
<sequence>MEGDTVTMTCDASARLDGTVVTATCSPAGVLSPTSPCLPCPDTTWIYDPTTDRCFKAFAETPVPGACSIYTPCVGLAAQYGVPSTMAYTMNFQLLIDAAQIGIDNNVGSRGFYHVGIGDPVANELYQLDDGTPVPLASILPFFIPGYPSDGPGNVDPVLIAGIFGTVGFVDAYCTIMGTDGSICQLQLTP</sequence>